<sequence length="108" mass="12596">MANSNQSTLERIQRKAIRYSFNMPIDSKVNELYNLCSLEPVLERSLKLTDKYLCEAAKSNEFIQRELNIYRQAPELDEGGLCKGIARKTVFGFIQSMECRKFFQQSYV</sequence>
<dbReference type="EMBL" id="CAJNOC010005672">
    <property type="protein sequence ID" value="CAF1058777.1"/>
    <property type="molecule type" value="Genomic_DNA"/>
</dbReference>
<reference evidence="1" key="1">
    <citation type="submission" date="2021-02" db="EMBL/GenBank/DDBJ databases">
        <authorList>
            <person name="Nowell W R."/>
        </authorList>
    </citation>
    <scope>NUCLEOTIDE SEQUENCE</scope>
    <source>
        <strain evidence="1">Ploen Becks lab</strain>
    </source>
</reference>
<organism evidence="1 2">
    <name type="scientific">Brachionus calyciflorus</name>
    <dbReference type="NCBI Taxonomy" id="104777"/>
    <lineage>
        <taxon>Eukaryota</taxon>
        <taxon>Metazoa</taxon>
        <taxon>Spiralia</taxon>
        <taxon>Gnathifera</taxon>
        <taxon>Rotifera</taxon>
        <taxon>Eurotatoria</taxon>
        <taxon>Monogononta</taxon>
        <taxon>Pseudotrocha</taxon>
        <taxon>Ploima</taxon>
        <taxon>Brachionidae</taxon>
        <taxon>Brachionus</taxon>
    </lineage>
</organism>
<name>A0A814L131_9BILA</name>
<keyword evidence="2" id="KW-1185">Reference proteome</keyword>
<dbReference type="AlphaFoldDB" id="A0A814L131"/>
<dbReference type="Proteomes" id="UP000663879">
    <property type="component" value="Unassembled WGS sequence"/>
</dbReference>
<comment type="caution">
    <text evidence="1">The sequence shown here is derived from an EMBL/GenBank/DDBJ whole genome shotgun (WGS) entry which is preliminary data.</text>
</comment>
<protein>
    <submittedName>
        <fullName evidence="1">Uncharacterized protein</fullName>
    </submittedName>
</protein>
<accession>A0A814L131</accession>
<evidence type="ECO:0000313" key="2">
    <source>
        <dbReference type="Proteomes" id="UP000663879"/>
    </source>
</evidence>
<evidence type="ECO:0000313" key="1">
    <source>
        <dbReference type="EMBL" id="CAF1058777.1"/>
    </source>
</evidence>
<proteinExistence type="predicted"/>
<gene>
    <name evidence="1" type="ORF">OXX778_LOCUS19181</name>
</gene>